<dbReference type="AlphaFoldDB" id="A0A8N1S6V7"/>
<evidence type="ECO:0000313" key="3">
    <source>
        <dbReference type="RefSeq" id="XP_025073738.1"/>
    </source>
</evidence>
<name>A0A8N1S6V7_9HYME</name>
<sequence>MICDTRTCSECQYLEQDEPDDRTASFVEFLANCQHAKCKVVRLVRQQISKLQNVQHEHFLTVSNARDGAREWMHETPSKIKYDLPDNNEVHEVYGEVYEMEGRVVQRASNNELYGKPYETQQVAARRIDEVTNANAATASLHRAASPERAVDRKWMLRILDRVRHRAHLILAAAAVGVIVWTALVYGVFLGATACGSGRTCFRSSLRHTHAKRTLF</sequence>
<reference evidence="3" key="1">
    <citation type="submission" date="2025-08" db="UniProtKB">
        <authorList>
            <consortium name="RefSeq"/>
        </authorList>
    </citation>
    <scope>IDENTIFICATION</scope>
</reference>
<organism evidence="2 3">
    <name type="scientific">Pogonomyrmex barbatus</name>
    <name type="common">red harvester ant</name>
    <dbReference type="NCBI Taxonomy" id="144034"/>
    <lineage>
        <taxon>Eukaryota</taxon>
        <taxon>Metazoa</taxon>
        <taxon>Ecdysozoa</taxon>
        <taxon>Arthropoda</taxon>
        <taxon>Hexapoda</taxon>
        <taxon>Insecta</taxon>
        <taxon>Pterygota</taxon>
        <taxon>Neoptera</taxon>
        <taxon>Endopterygota</taxon>
        <taxon>Hymenoptera</taxon>
        <taxon>Apocrita</taxon>
        <taxon>Aculeata</taxon>
        <taxon>Formicoidea</taxon>
        <taxon>Formicidae</taxon>
        <taxon>Myrmicinae</taxon>
        <taxon>Pogonomyrmex</taxon>
    </lineage>
</organism>
<feature type="transmembrane region" description="Helical" evidence="1">
    <location>
        <begin position="167"/>
        <end position="189"/>
    </location>
</feature>
<gene>
    <name evidence="3" type="primary">LOC105425882</name>
</gene>
<dbReference type="Proteomes" id="UP000504615">
    <property type="component" value="Unplaced"/>
</dbReference>
<keyword evidence="1" id="KW-1133">Transmembrane helix</keyword>
<keyword evidence="1" id="KW-0472">Membrane</keyword>
<evidence type="ECO:0000256" key="1">
    <source>
        <dbReference type="SAM" id="Phobius"/>
    </source>
</evidence>
<accession>A0A8N1S6V7</accession>
<protein>
    <submittedName>
        <fullName evidence="3">Uncharacterized protein LOC105425882</fullName>
    </submittedName>
</protein>
<keyword evidence="1" id="KW-0812">Transmembrane</keyword>
<keyword evidence="2" id="KW-1185">Reference proteome</keyword>
<evidence type="ECO:0000313" key="2">
    <source>
        <dbReference type="Proteomes" id="UP000504615"/>
    </source>
</evidence>
<dbReference type="GeneID" id="105425882"/>
<dbReference type="RefSeq" id="XP_025073738.1">
    <property type="nucleotide sequence ID" value="XM_025217953.1"/>
</dbReference>
<proteinExistence type="predicted"/>
<dbReference type="OrthoDB" id="7540723at2759"/>